<evidence type="ECO:0000313" key="17">
    <source>
        <dbReference type="EnsemblProtists" id="EKX46184"/>
    </source>
</evidence>
<dbReference type="PRINTS" id="PR00344">
    <property type="entry name" value="BCTRLSENSOR"/>
</dbReference>
<comment type="subcellular location">
    <subcellularLocation>
        <location evidence="2">Membrane</location>
        <topology evidence="2">Multi-pass membrane protein</topology>
    </subcellularLocation>
</comment>
<reference evidence="18" key="2">
    <citation type="submission" date="2012-11" db="EMBL/GenBank/DDBJ databases">
        <authorList>
            <person name="Kuo A."/>
            <person name="Curtis B.A."/>
            <person name="Tanifuji G."/>
            <person name="Burki F."/>
            <person name="Gruber A."/>
            <person name="Irimia M."/>
            <person name="Maruyama S."/>
            <person name="Arias M.C."/>
            <person name="Ball S.G."/>
            <person name="Gile G.H."/>
            <person name="Hirakawa Y."/>
            <person name="Hopkins J.F."/>
            <person name="Rensing S.A."/>
            <person name="Schmutz J."/>
            <person name="Symeonidi A."/>
            <person name="Elias M."/>
            <person name="Eveleigh R.J."/>
            <person name="Herman E.K."/>
            <person name="Klute M.J."/>
            <person name="Nakayama T."/>
            <person name="Obornik M."/>
            <person name="Reyes-Prieto A."/>
            <person name="Armbrust E.V."/>
            <person name="Aves S.J."/>
            <person name="Beiko R.G."/>
            <person name="Coutinho P."/>
            <person name="Dacks J.B."/>
            <person name="Durnford D.G."/>
            <person name="Fast N.M."/>
            <person name="Green B.R."/>
            <person name="Grisdale C."/>
            <person name="Hempe F."/>
            <person name="Henrissat B."/>
            <person name="Hoppner M.P."/>
            <person name="Ishida K.-I."/>
            <person name="Kim E."/>
            <person name="Koreny L."/>
            <person name="Kroth P.G."/>
            <person name="Liu Y."/>
            <person name="Malik S.-B."/>
            <person name="Maier U.G."/>
            <person name="McRose D."/>
            <person name="Mock T."/>
            <person name="Neilson J.A."/>
            <person name="Onodera N.T."/>
            <person name="Poole A.M."/>
            <person name="Pritham E.J."/>
            <person name="Richards T.A."/>
            <person name="Rocap G."/>
            <person name="Roy S.W."/>
            <person name="Sarai C."/>
            <person name="Schaack S."/>
            <person name="Shirato S."/>
            <person name="Slamovits C.H."/>
            <person name="Spencer D.F."/>
            <person name="Suzuki S."/>
            <person name="Worden A.Z."/>
            <person name="Zauner S."/>
            <person name="Barry K."/>
            <person name="Bell C."/>
            <person name="Bharti A.K."/>
            <person name="Crow J.A."/>
            <person name="Grimwood J."/>
            <person name="Kramer R."/>
            <person name="Lindquist E."/>
            <person name="Lucas S."/>
            <person name="Salamov A."/>
            <person name="McFadden G.I."/>
            <person name="Lane C.E."/>
            <person name="Keeling P.J."/>
            <person name="Gray M.W."/>
            <person name="Grigoriev I.V."/>
            <person name="Archibald J.M."/>
        </authorList>
    </citation>
    <scope>NUCLEOTIDE SEQUENCE</scope>
    <source>
        <strain evidence="18">CCMP2712</strain>
    </source>
</reference>
<evidence type="ECO:0000256" key="2">
    <source>
        <dbReference type="ARBA" id="ARBA00004141"/>
    </source>
</evidence>
<dbReference type="EC" id="2.7.13.3" evidence="4"/>
<feature type="transmembrane region" description="Helical" evidence="13">
    <location>
        <begin position="191"/>
        <end position="210"/>
    </location>
</feature>
<dbReference type="Gene3D" id="1.20.1070.10">
    <property type="entry name" value="Rhodopsin 7-helix transmembrane proteins"/>
    <property type="match status" value="1"/>
</dbReference>
<evidence type="ECO:0000256" key="10">
    <source>
        <dbReference type="ARBA" id="ARBA00023136"/>
    </source>
</evidence>
<feature type="compositionally biased region" description="Basic and acidic residues" evidence="12">
    <location>
        <begin position="752"/>
        <end position="770"/>
    </location>
</feature>
<gene>
    <name evidence="16" type="ORF">GUITHDRAFT_107802</name>
</gene>
<dbReference type="CDD" id="cd17546">
    <property type="entry name" value="REC_hyHK_CKI1_RcsC-like"/>
    <property type="match status" value="1"/>
</dbReference>
<dbReference type="Pfam" id="PF01036">
    <property type="entry name" value="Bac_rhodopsin"/>
    <property type="match status" value="1"/>
</dbReference>
<evidence type="ECO:0000259" key="15">
    <source>
        <dbReference type="PROSITE" id="PS50110"/>
    </source>
</evidence>
<feature type="transmembrane region" description="Helical" evidence="13">
    <location>
        <begin position="132"/>
        <end position="160"/>
    </location>
</feature>
<dbReference type="InterPro" id="IPR005467">
    <property type="entry name" value="His_kinase_dom"/>
</dbReference>
<dbReference type="SUPFAM" id="SSF55874">
    <property type="entry name" value="ATPase domain of HSP90 chaperone/DNA topoisomerase II/histidine kinase"/>
    <property type="match status" value="1"/>
</dbReference>
<evidence type="ECO:0000256" key="3">
    <source>
        <dbReference type="ARBA" id="ARBA00008130"/>
    </source>
</evidence>
<reference evidence="17" key="3">
    <citation type="submission" date="2016-03" db="UniProtKB">
        <authorList>
            <consortium name="EnsemblProtists"/>
        </authorList>
    </citation>
    <scope>IDENTIFICATION</scope>
</reference>
<feature type="transmembrane region" description="Helical" evidence="13">
    <location>
        <begin position="54"/>
        <end position="78"/>
    </location>
</feature>
<feature type="modified residue" description="4-aspartylphosphate" evidence="11">
    <location>
        <position position="832"/>
    </location>
</feature>
<evidence type="ECO:0000256" key="1">
    <source>
        <dbReference type="ARBA" id="ARBA00000085"/>
    </source>
</evidence>
<evidence type="ECO:0000313" key="18">
    <source>
        <dbReference type="Proteomes" id="UP000011087"/>
    </source>
</evidence>
<feature type="domain" description="Histidine kinase" evidence="14">
    <location>
        <begin position="296"/>
        <end position="537"/>
    </location>
</feature>
<comment type="similarity">
    <text evidence="3">Belongs to the archaeal/bacterial/fungal opsin family.</text>
</comment>
<dbReference type="PANTHER" id="PTHR43047:SF72">
    <property type="entry name" value="OSMOSENSING HISTIDINE PROTEIN KINASE SLN1"/>
    <property type="match status" value="1"/>
</dbReference>
<dbReference type="STRING" id="905079.L1JDJ3"/>
<keyword evidence="8" id="KW-0418">Kinase</keyword>
<proteinExistence type="inferred from homology"/>
<feature type="transmembrane region" description="Helical" evidence="13">
    <location>
        <begin position="20"/>
        <end position="42"/>
    </location>
</feature>
<dbReference type="GeneID" id="17302892"/>
<evidence type="ECO:0000256" key="7">
    <source>
        <dbReference type="ARBA" id="ARBA00022692"/>
    </source>
</evidence>
<dbReference type="GO" id="GO:0009927">
    <property type="term" value="F:histidine phosphotransfer kinase activity"/>
    <property type="evidence" value="ECO:0007669"/>
    <property type="project" value="TreeGrafter"/>
</dbReference>
<dbReference type="AlphaFoldDB" id="L1JDJ3"/>
<evidence type="ECO:0000256" key="11">
    <source>
        <dbReference type="PROSITE-ProRule" id="PRU00169"/>
    </source>
</evidence>
<evidence type="ECO:0000256" key="6">
    <source>
        <dbReference type="ARBA" id="ARBA00022679"/>
    </source>
</evidence>
<dbReference type="InterPro" id="IPR003661">
    <property type="entry name" value="HisK_dim/P_dom"/>
</dbReference>
<keyword evidence="6" id="KW-0808">Transferase</keyword>
<dbReference type="HOGENOM" id="CLU_316730_0_0_1"/>
<dbReference type="InterPro" id="IPR004358">
    <property type="entry name" value="Sig_transdc_His_kin-like_C"/>
</dbReference>
<dbReference type="Gene3D" id="3.40.50.2300">
    <property type="match status" value="1"/>
</dbReference>
<dbReference type="InterPro" id="IPR036890">
    <property type="entry name" value="HATPase_C_sf"/>
</dbReference>
<accession>L1JDJ3</accession>
<dbReference type="eggNOG" id="KOG0519">
    <property type="taxonomic scope" value="Eukaryota"/>
</dbReference>
<evidence type="ECO:0000256" key="8">
    <source>
        <dbReference type="ARBA" id="ARBA00022777"/>
    </source>
</evidence>
<dbReference type="GO" id="GO:0000155">
    <property type="term" value="F:phosphorelay sensor kinase activity"/>
    <property type="evidence" value="ECO:0007669"/>
    <property type="project" value="InterPro"/>
</dbReference>
<protein>
    <recommendedName>
        <fullName evidence="4">histidine kinase</fullName>
        <ecNumber evidence="4">2.7.13.3</ecNumber>
    </recommendedName>
</protein>
<keyword evidence="10 13" id="KW-0472">Membrane</keyword>
<evidence type="ECO:0000256" key="12">
    <source>
        <dbReference type="SAM" id="MobiDB-lite"/>
    </source>
</evidence>
<dbReference type="PROSITE" id="PS50110">
    <property type="entry name" value="RESPONSE_REGULATORY"/>
    <property type="match status" value="1"/>
</dbReference>
<dbReference type="RefSeq" id="XP_005833164.1">
    <property type="nucleotide sequence ID" value="XM_005833107.1"/>
</dbReference>
<dbReference type="PROSITE" id="PS50109">
    <property type="entry name" value="HIS_KIN"/>
    <property type="match status" value="1"/>
</dbReference>
<feature type="region of interest" description="Disordered" evidence="12">
    <location>
        <begin position="586"/>
        <end position="607"/>
    </location>
</feature>
<dbReference type="KEGG" id="gtt:GUITHDRAFT_107802"/>
<evidence type="ECO:0000313" key="16">
    <source>
        <dbReference type="EMBL" id="EKX46184.1"/>
    </source>
</evidence>
<dbReference type="Pfam" id="PF00512">
    <property type="entry name" value="HisKA"/>
    <property type="match status" value="1"/>
</dbReference>
<dbReference type="OrthoDB" id="10266508at2759"/>
<name>L1JDJ3_GUITC</name>
<dbReference type="SMART" id="SM00387">
    <property type="entry name" value="HATPase_c"/>
    <property type="match status" value="1"/>
</dbReference>
<dbReference type="PaxDb" id="55529-EKX46184"/>
<dbReference type="InterPro" id="IPR001425">
    <property type="entry name" value="Arc/bac/fun_rhodopsins"/>
</dbReference>
<reference evidence="16 18" key="1">
    <citation type="journal article" date="2012" name="Nature">
        <title>Algal genomes reveal evolutionary mosaicism and the fate of nucleomorphs.</title>
        <authorList>
            <consortium name="DOE Joint Genome Institute"/>
            <person name="Curtis B.A."/>
            <person name="Tanifuji G."/>
            <person name="Burki F."/>
            <person name="Gruber A."/>
            <person name="Irimia M."/>
            <person name="Maruyama S."/>
            <person name="Arias M.C."/>
            <person name="Ball S.G."/>
            <person name="Gile G.H."/>
            <person name="Hirakawa Y."/>
            <person name="Hopkins J.F."/>
            <person name="Kuo A."/>
            <person name="Rensing S.A."/>
            <person name="Schmutz J."/>
            <person name="Symeonidi A."/>
            <person name="Elias M."/>
            <person name="Eveleigh R.J."/>
            <person name="Herman E.K."/>
            <person name="Klute M.J."/>
            <person name="Nakayama T."/>
            <person name="Obornik M."/>
            <person name="Reyes-Prieto A."/>
            <person name="Armbrust E.V."/>
            <person name="Aves S.J."/>
            <person name="Beiko R.G."/>
            <person name="Coutinho P."/>
            <person name="Dacks J.B."/>
            <person name="Durnford D.G."/>
            <person name="Fast N.M."/>
            <person name="Green B.R."/>
            <person name="Grisdale C.J."/>
            <person name="Hempel F."/>
            <person name="Henrissat B."/>
            <person name="Hoppner M.P."/>
            <person name="Ishida K."/>
            <person name="Kim E."/>
            <person name="Koreny L."/>
            <person name="Kroth P.G."/>
            <person name="Liu Y."/>
            <person name="Malik S.B."/>
            <person name="Maier U.G."/>
            <person name="McRose D."/>
            <person name="Mock T."/>
            <person name="Neilson J.A."/>
            <person name="Onodera N.T."/>
            <person name="Poole A.M."/>
            <person name="Pritham E.J."/>
            <person name="Richards T.A."/>
            <person name="Rocap G."/>
            <person name="Roy S.W."/>
            <person name="Sarai C."/>
            <person name="Schaack S."/>
            <person name="Shirato S."/>
            <person name="Slamovits C.H."/>
            <person name="Spencer D.F."/>
            <person name="Suzuki S."/>
            <person name="Worden A.Z."/>
            <person name="Zauner S."/>
            <person name="Barry K."/>
            <person name="Bell C."/>
            <person name="Bharti A.K."/>
            <person name="Crow J.A."/>
            <person name="Grimwood J."/>
            <person name="Kramer R."/>
            <person name="Lindquist E."/>
            <person name="Lucas S."/>
            <person name="Salamov A."/>
            <person name="McFadden G.I."/>
            <person name="Lane C.E."/>
            <person name="Keeling P.J."/>
            <person name="Gray M.W."/>
            <person name="Grigoriev I.V."/>
            <person name="Archibald J.M."/>
        </authorList>
    </citation>
    <scope>NUCLEOTIDE SEQUENCE</scope>
    <source>
        <strain evidence="16 18">CCMP2712</strain>
    </source>
</reference>
<feature type="domain" description="Response regulatory" evidence="15">
    <location>
        <begin position="776"/>
        <end position="868"/>
    </location>
</feature>
<dbReference type="SMART" id="SM00388">
    <property type="entry name" value="HisKA"/>
    <property type="match status" value="1"/>
</dbReference>
<sequence length="868" mass="96511">MTGSVPGDSDDAVIMEKTKFVKMQISFLFVICMLMDIGGICFQISKKKRALNSLVFFINTVSFVVYLSACFGWIPAIYSLDGKRVSVERFFQWMNTTPCMIFVLSALGNTLQKYLIHDVKELVKCVLWDEAMIFAGLLHAYLGFSLLGWMFLLTACFCFYQVMQKLHGAILISISKVATVYEVVSLRVLEIFTIVLWSLFPLVHVLYFSGTITFTQYDIAQSFVDLATKAIYSVTLITGNFFLLDTVAELRLEQLQAEKDARNSKVVRSEMMDHAMQMAVIEAETSARLSSRFLANISHELRTPLNSIIAFNSLLLESDDLSTTQTEYVTSSLTSAESLLSVINQVLDFAKLDSESKLFKTSGEEETPKALQPFFLEQVCDNVCDMMSSRVAAREVDFAVKVSGHHGHEEGKKLMLVGDSFQLCQCLVNLCDNAVKFARKTGGEAHMRVSLQRSSSDWAVVQVEVQDNGVGIARESLDLLFKPFSQISSHYSREHGGTGLGLAITHKIVTSMGGTITCCSDGLEKGSTFRSHLASPAPPPFVPAPPAPAPSSLTPAPISSALGVALTCNRMVVPFAIYKQEEVADELPAEEEKSHSSEDKLHRHDDKPLPHDLQLVLCMARGPSFRSVELFCRNHKMKPESFAYDGPEPSNMSMIRLVSKIKRTLGSDSPPVFLVQIEVYKELLKKQMQLPSRLLIFGYIDSQFELIESQDDMATRLVPRPIKHSLLHSKIHSMLLITAAKTERSSSVASGDSEKISELDDVSHPDEERQQEKKLRVLVVDDHFANQKVAVALLNKVLGKDAVIADIASDGVEALKLVEDNKDDPYNLILMDIQMPNMDGLEATRRVRLLEKKDFDDASSSDNLRVGG</sequence>
<dbReference type="SUPFAM" id="SSF52172">
    <property type="entry name" value="CheY-like"/>
    <property type="match status" value="1"/>
</dbReference>
<dbReference type="EMBL" id="JH992995">
    <property type="protein sequence ID" value="EKX46184.1"/>
    <property type="molecule type" value="Genomic_DNA"/>
</dbReference>
<keyword evidence="5 11" id="KW-0597">Phosphoprotein</keyword>
<feature type="compositionally biased region" description="Basic and acidic residues" evidence="12">
    <location>
        <begin position="590"/>
        <end position="607"/>
    </location>
</feature>
<dbReference type="CDD" id="cd00082">
    <property type="entry name" value="HisKA"/>
    <property type="match status" value="1"/>
</dbReference>
<dbReference type="Proteomes" id="UP000011087">
    <property type="component" value="Unassembled WGS sequence"/>
</dbReference>
<evidence type="ECO:0000256" key="13">
    <source>
        <dbReference type="SAM" id="Phobius"/>
    </source>
</evidence>
<dbReference type="InterPro" id="IPR036097">
    <property type="entry name" value="HisK_dim/P_sf"/>
</dbReference>
<dbReference type="InterPro" id="IPR011006">
    <property type="entry name" value="CheY-like_superfamily"/>
</dbReference>
<comment type="catalytic activity">
    <reaction evidence="1">
        <text>ATP + protein L-histidine = ADP + protein N-phospho-L-histidine.</text>
        <dbReference type="EC" id="2.7.13.3"/>
    </reaction>
</comment>
<keyword evidence="7 13" id="KW-0812">Transmembrane</keyword>
<feature type="region of interest" description="Disordered" evidence="12">
    <location>
        <begin position="746"/>
        <end position="770"/>
    </location>
</feature>
<dbReference type="SUPFAM" id="SSF81321">
    <property type="entry name" value="Family A G protein-coupled receptor-like"/>
    <property type="match status" value="1"/>
</dbReference>
<dbReference type="GO" id="GO:0005886">
    <property type="term" value="C:plasma membrane"/>
    <property type="evidence" value="ECO:0007669"/>
    <property type="project" value="TreeGrafter"/>
</dbReference>
<keyword evidence="9 13" id="KW-1133">Transmembrane helix</keyword>
<dbReference type="PANTHER" id="PTHR43047">
    <property type="entry name" value="TWO-COMPONENT HISTIDINE PROTEIN KINASE"/>
    <property type="match status" value="1"/>
</dbReference>
<dbReference type="OMA" id="QNMANER"/>
<evidence type="ECO:0000256" key="4">
    <source>
        <dbReference type="ARBA" id="ARBA00012438"/>
    </source>
</evidence>
<dbReference type="InterPro" id="IPR003594">
    <property type="entry name" value="HATPase_dom"/>
</dbReference>
<organism evidence="16">
    <name type="scientific">Guillardia theta (strain CCMP2712)</name>
    <name type="common">Cryptophyte</name>
    <dbReference type="NCBI Taxonomy" id="905079"/>
    <lineage>
        <taxon>Eukaryota</taxon>
        <taxon>Cryptophyceae</taxon>
        <taxon>Pyrenomonadales</taxon>
        <taxon>Geminigeraceae</taxon>
        <taxon>Guillardia</taxon>
    </lineage>
</organism>
<dbReference type="Pfam" id="PF02518">
    <property type="entry name" value="HATPase_c"/>
    <property type="match status" value="1"/>
</dbReference>
<dbReference type="Gene3D" id="1.10.287.130">
    <property type="match status" value="1"/>
</dbReference>
<keyword evidence="18" id="KW-1185">Reference proteome</keyword>
<dbReference type="Gene3D" id="3.30.565.10">
    <property type="entry name" value="Histidine kinase-like ATPase, C-terminal domain"/>
    <property type="match status" value="1"/>
</dbReference>
<dbReference type="Pfam" id="PF00072">
    <property type="entry name" value="Response_reg"/>
    <property type="match status" value="1"/>
</dbReference>
<dbReference type="InterPro" id="IPR001789">
    <property type="entry name" value="Sig_transdc_resp-reg_receiver"/>
</dbReference>
<evidence type="ECO:0000256" key="5">
    <source>
        <dbReference type="ARBA" id="ARBA00022553"/>
    </source>
</evidence>
<dbReference type="EnsemblProtists" id="EKX46184">
    <property type="protein sequence ID" value="EKX46184"/>
    <property type="gene ID" value="GUITHDRAFT_107802"/>
</dbReference>
<evidence type="ECO:0000256" key="9">
    <source>
        <dbReference type="ARBA" id="ARBA00022989"/>
    </source>
</evidence>
<evidence type="ECO:0000259" key="14">
    <source>
        <dbReference type="PROSITE" id="PS50109"/>
    </source>
</evidence>
<dbReference type="SUPFAM" id="SSF47384">
    <property type="entry name" value="Homodimeric domain of signal transducing histidine kinase"/>
    <property type="match status" value="1"/>
</dbReference>